<evidence type="ECO:0000313" key="6">
    <source>
        <dbReference type="Proteomes" id="UP000054805"/>
    </source>
</evidence>
<comment type="caution">
    <text evidence="3">The sequence shown here is derived from an EMBL/GenBank/DDBJ whole genome shotgun (WGS) entry which is preliminary data.</text>
</comment>
<dbReference type="AlphaFoldDB" id="A0A0V1IDQ0"/>
<protein>
    <submittedName>
        <fullName evidence="3">Uncharacterized protein</fullName>
    </submittedName>
</protein>
<gene>
    <name evidence="2" type="ORF">T4A_2447</name>
    <name evidence="3" type="ORF">T4B_11873</name>
    <name evidence="4" type="ORF">T4C_10254</name>
    <name evidence="1" type="ORF">T4E_5402</name>
</gene>
<dbReference type="EMBL" id="JYDS01000233">
    <property type="protein sequence ID" value="KRZ20627.1"/>
    <property type="molecule type" value="Genomic_DNA"/>
</dbReference>
<dbReference type="Proteomes" id="UP000054632">
    <property type="component" value="Unassembled WGS sequence"/>
</dbReference>
<dbReference type="Proteomes" id="UP000054815">
    <property type="component" value="Unassembled WGS sequence"/>
</dbReference>
<dbReference type="EMBL" id="JYDV01000030">
    <property type="protein sequence ID" value="KRZ39984.1"/>
    <property type="molecule type" value="Genomic_DNA"/>
</dbReference>
<accession>A0A0V1IDQ0</accession>
<name>A0A0V1IDQ0_TRIPS</name>
<feature type="non-terminal residue" evidence="3">
    <location>
        <position position="1"/>
    </location>
</feature>
<dbReference type="EMBL" id="JYDS01000233">
    <property type="protein sequence ID" value="KRZ20628.1"/>
    <property type="molecule type" value="Genomic_DNA"/>
</dbReference>
<keyword evidence="6" id="KW-1185">Reference proteome</keyword>
<dbReference type="EMBL" id="JYDU01000069">
    <property type="protein sequence ID" value="KRX94595.1"/>
    <property type="molecule type" value="Genomic_DNA"/>
</dbReference>
<organism evidence="3 6">
    <name type="scientific">Trichinella pseudospiralis</name>
    <name type="common">Parasitic roundworm</name>
    <dbReference type="NCBI Taxonomy" id="6337"/>
    <lineage>
        <taxon>Eukaryota</taxon>
        <taxon>Metazoa</taxon>
        <taxon>Ecdysozoa</taxon>
        <taxon>Nematoda</taxon>
        <taxon>Enoplea</taxon>
        <taxon>Dorylaimia</taxon>
        <taxon>Trichinellida</taxon>
        <taxon>Trichinellidae</taxon>
        <taxon>Trichinella</taxon>
    </lineage>
</organism>
<sequence>LMNNKQDERERRIARIVRAKQLANQHATRLRKQFYEEVERQLKKQQQCIEKRIKHEKNVELKRLHQELERCIRFIGKSHLNAAEICRRSKEKVNCPHASSCFQK</sequence>
<evidence type="ECO:0000313" key="4">
    <source>
        <dbReference type="EMBL" id="KRZ39983.1"/>
    </source>
</evidence>
<evidence type="ECO:0000313" key="1">
    <source>
        <dbReference type="EMBL" id="KRX94595.1"/>
    </source>
</evidence>
<evidence type="ECO:0000313" key="3">
    <source>
        <dbReference type="EMBL" id="KRZ20628.1"/>
    </source>
</evidence>
<evidence type="ECO:0000313" key="5">
    <source>
        <dbReference type="Proteomes" id="UP000054632"/>
    </source>
</evidence>
<evidence type="ECO:0000313" key="2">
    <source>
        <dbReference type="EMBL" id="KRY67120.1"/>
    </source>
</evidence>
<dbReference type="EMBL" id="JYDV01000030">
    <property type="protein sequence ID" value="KRZ39983.1"/>
    <property type="molecule type" value="Genomic_DNA"/>
</dbReference>
<reference evidence="5 6" key="1">
    <citation type="submission" date="2015-01" db="EMBL/GenBank/DDBJ databases">
        <title>Evolution of Trichinella species and genotypes.</title>
        <authorList>
            <person name="Korhonen P.K."/>
            <person name="Edoardo P."/>
            <person name="Giuseppe L.R."/>
            <person name="Gasser R.B."/>
        </authorList>
    </citation>
    <scope>NUCLEOTIDE SEQUENCE [LARGE SCALE GENOMIC DNA]</scope>
    <source>
        <strain evidence="2">ISS13</strain>
        <strain evidence="1">ISS141</strain>
        <strain evidence="4">ISS176</strain>
        <strain evidence="3">ISS588</strain>
    </source>
</reference>
<proteinExistence type="predicted"/>
<dbReference type="EMBL" id="JYDR01000146">
    <property type="protein sequence ID" value="KRY67120.1"/>
    <property type="molecule type" value="Genomic_DNA"/>
</dbReference>
<dbReference type="Proteomes" id="UP000054826">
    <property type="component" value="Unassembled WGS sequence"/>
</dbReference>
<dbReference type="Proteomes" id="UP000054805">
    <property type="component" value="Unassembled WGS sequence"/>
</dbReference>